<organism evidence="3 4">
    <name type="scientific">Multifurca ochricompacta</name>
    <dbReference type="NCBI Taxonomy" id="376703"/>
    <lineage>
        <taxon>Eukaryota</taxon>
        <taxon>Fungi</taxon>
        <taxon>Dikarya</taxon>
        <taxon>Basidiomycota</taxon>
        <taxon>Agaricomycotina</taxon>
        <taxon>Agaricomycetes</taxon>
        <taxon>Russulales</taxon>
        <taxon>Russulaceae</taxon>
        <taxon>Multifurca</taxon>
    </lineage>
</organism>
<gene>
    <name evidence="3" type="ORF">B0F90DRAFT_306522</name>
</gene>
<feature type="transmembrane region" description="Helical" evidence="2">
    <location>
        <begin position="89"/>
        <end position="109"/>
    </location>
</feature>
<dbReference type="Proteomes" id="UP001203297">
    <property type="component" value="Unassembled WGS sequence"/>
</dbReference>
<evidence type="ECO:0000256" key="1">
    <source>
        <dbReference type="SAM" id="MobiDB-lite"/>
    </source>
</evidence>
<dbReference type="AlphaFoldDB" id="A0AAD4M6F5"/>
<dbReference type="PANTHER" id="PTHR12459:SF6">
    <property type="entry name" value="GB|AAD46013.1"/>
    <property type="match status" value="1"/>
</dbReference>
<evidence type="ECO:0000256" key="2">
    <source>
        <dbReference type="SAM" id="Phobius"/>
    </source>
</evidence>
<comment type="caution">
    <text evidence="3">The sequence shown here is derived from an EMBL/GenBank/DDBJ whole genome shotgun (WGS) entry which is preliminary data.</text>
</comment>
<dbReference type="InterPro" id="IPR026749">
    <property type="entry name" value="Tmem135"/>
</dbReference>
<sequence>MTTTIPLPPPGSGEQADVSSLRRESSDLHDYPPRRYTMASFDNLVVLANYEERLREARRMVWRDRGEPAVEVHDLWECLGHGTRGGFRAGTLAFAIRSGVNLILLLARIRKVPRKTRISLLQHALFGADSFRFGAMLGSFVALYRILLNAFPLLFPANIPIHLNFRSLTKMLLSASELSDSAVDDSSPFAMNLPVVGRRKARLSSAAQAHQTWLRKRSARWHSVVAGAIAGGIAISFENVSRRKVIAQQLFVRGLQGSYNAYSEKRGFRVPHGDVLVFALSCAQIMYGFLMRPDTLPKSYTSWINTAGRIPKEAVSLNRDMVRTNTFNPMDLERILARPDLIPDNVTALDFWRASHPPHGPCAAAHPHVASCMFVPIDRFFAVFRWTLPIYGALHVVPLLLFKRKAVAHAPGPMVLRAGWGTLRSAAFLSTFVAIYQGYFCAVQNGHRGLAGKLSIPEWLRAALVSKPSFWVGGLLSGIAVLIEAKHRRGELAMYVLPKGLESAWVAARGKGLVFRTGKHGSALLTAMGMGMVMSTYQNDPQHLSGLVRRILYQFIGPN</sequence>
<dbReference type="PANTHER" id="PTHR12459">
    <property type="entry name" value="TRANSMEMBRANE PROTEIN 135-RELATED"/>
    <property type="match status" value="1"/>
</dbReference>
<keyword evidence="2" id="KW-1133">Transmembrane helix</keyword>
<feature type="compositionally biased region" description="Pro residues" evidence="1">
    <location>
        <begin position="1"/>
        <end position="11"/>
    </location>
</feature>
<protein>
    <recommendedName>
        <fullName evidence="5">Transmembrane protein 135 N-terminal domain-containing protein</fullName>
    </recommendedName>
</protein>
<accession>A0AAD4M6F5</accession>
<name>A0AAD4M6F5_9AGAM</name>
<evidence type="ECO:0000313" key="4">
    <source>
        <dbReference type="Proteomes" id="UP001203297"/>
    </source>
</evidence>
<dbReference type="EMBL" id="WTXG01000014">
    <property type="protein sequence ID" value="KAI0301520.1"/>
    <property type="molecule type" value="Genomic_DNA"/>
</dbReference>
<keyword evidence="2" id="KW-0812">Transmembrane</keyword>
<keyword evidence="2" id="KW-0472">Membrane</keyword>
<evidence type="ECO:0008006" key="5">
    <source>
        <dbReference type="Google" id="ProtNLM"/>
    </source>
</evidence>
<feature type="compositionally biased region" description="Basic and acidic residues" evidence="1">
    <location>
        <begin position="20"/>
        <end position="31"/>
    </location>
</feature>
<feature type="region of interest" description="Disordered" evidence="1">
    <location>
        <begin position="1"/>
        <end position="31"/>
    </location>
</feature>
<reference evidence="3" key="1">
    <citation type="journal article" date="2022" name="New Phytol.">
        <title>Evolutionary transition to the ectomycorrhizal habit in the genomes of a hyperdiverse lineage of mushroom-forming fungi.</title>
        <authorList>
            <person name="Looney B."/>
            <person name="Miyauchi S."/>
            <person name="Morin E."/>
            <person name="Drula E."/>
            <person name="Courty P.E."/>
            <person name="Kohler A."/>
            <person name="Kuo A."/>
            <person name="LaButti K."/>
            <person name="Pangilinan J."/>
            <person name="Lipzen A."/>
            <person name="Riley R."/>
            <person name="Andreopoulos W."/>
            <person name="He G."/>
            <person name="Johnson J."/>
            <person name="Nolan M."/>
            <person name="Tritt A."/>
            <person name="Barry K.W."/>
            <person name="Grigoriev I.V."/>
            <person name="Nagy L.G."/>
            <person name="Hibbett D."/>
            <person name="Henrissat B."/>
            <person name="Matheny P.B."/>
            <person name="Labbe J."/>
            <person name="Martin F.M."/>
        </authorList>
    </citation>
    <scope>NUCLEOTIDE SEQUENCE</scope>
    <source>
        <strain evidence="3">BPL690</strain>
    </source>
</reference>
<evidence type="ECO:0000313" key="3">
    <source>
        <dbReference type="EMBL" id="KAI0301520.1"/>
    </source>
</evidence>
<proteinExistence type="predicted"/>
<keyword evidence="4" id="KW-1185">Reference proteome</keyword>